<dbReference type="SUPFAM" id="SSF51011">
    <property type="entry name" value="Glycosyl hydrolase domain"/>
    <property type="match status" value="1"/>
</dbReference>
<reference evidence="8 9" key="1">
    <citation type="submission" date="2019-11" db="EMBL/GenBank/DDBJ databases">
        <title>Pedobacter sp. HMF7647 Genome sequencing and assembly.</title>
        <authorList>
            <person name="Kang H."/>
            <person name="Kim H."/>
            <person name="Joh K."/>
        </authorList>
    </citation>
    <scope>NUCLEOTIDE SEQUENCE [LARGE SCALE GENOMIC DNA]</scope>
    <source>
        <strain evidence="8 9">HMF7647</strain>
    </source>
</reference>
<dbReference type="InterPro" id="IPR037110">
    <property type="entry name" value="Betagal_dom2_sf"/>
</dbReference>
<dbReference type="InterPro" id="IPR017853">
    <property type="entry name" value="GH"/>
</dbReference>
<proteinExistence type="inferred from homology"/>
<dbReference type="PANTHER" id="PTHR23421">
    <property type="entry name" value="BETA-GALACTOSIDASE RELATED"/>
    <property type="match status" value="1"/>
</dbReference>
<dbReference type="PRINTS" id="PR00742">
    <property type="entry name" value="GLHYDRLASE35"/>
</dbReference>
<dbReference type="Pfam" id="PF10435">
    <property type="entry name" value="BetaGal_dom2"/>
    <property type="match status" value="1"/>
</dbReference>
<dbReference type="EC" id="3.2.1.23" evidence="4"/>
<name>A0A7K1YCJ9_9SPHI</name>
<accession>A0A7K1YCJ9</accession>
<dbReference type="Proteomes" id="UP000466586">
    <property type="component" value="Unassembled WGS sequence"/>
</dbReference>
<evidence type="ECO:0000313" key="8">
    <source>
        <dbReference type="EMBL" id="MXV52295.1"/>
    </source>
</evidence>
<dbReference type="Gene3D" id="2.102.20.10">
    <property type="entry name" value="Beta-galactosidase, domain 2"/>
    <property type="match status" value="1"/>
</dbReference>
<dbReference type="InterPro" id="IPR001944">
    <property type="entry name" value="Glycoside_Hdrlase_35"/>
</dbReference>
<evidence type="ECO:0000256" key="5">
    <source>
        <dbReference type="RuleBase" id="RU003679"/>
    </source>
</evidence>
<dbReference type="PROSITE" id="PS01182">
    <property type="entry name" value="GLYCOSYL_HYDROL_F35"/>
    <property type="match status" value="1"/>
</dbReference>
<dbReference type="GO" id="GO:0005975">
    <property type="term" value="P:carbohydrate metabolic process"/>
    <property type="evidence" value="ECO:0007669"/>
    <property type="project" value="InterPro"/>
</dbReference>
<dbReference type="InterPro" id="IPR031330">
    <property type="entry name" value="Gly_Hdrlase_35_cat"/>
</dbReference>
<dbReference type="InterPro" id="IPR018954">
    <property type="entry name" value="Betagal_dom2"/>
</dbReference>
<comment type="catalytic activity">
    <reaction evidence="4">
        <text>Hydrolysis of terminal non-reducing beta-D-galactose residues in beta-D-galactosides.</text>
        <dbReference type="EC" id="3.2.1.23"/>
    </reaction>
</comment>
<dbReference type="AlphaFoldDB" id="A0A7K1YCJ9"/>
<dbReference type="EMBL" id="WVHT01000007">
    <property type="protein sequence ID" value="MXV52295.1"/>
    <property type="molecule type" value="Genomic_DNA"/>
</dbReference>
<comment type="similarity">
    <text evidence="1 5">Belongs to the glycosyl hydrolase 35 family.</text>
</comment>
<dbReference type="InterPro" id="IPR019801">
    <property type="entry name" value="Glyco_hydro_35_CS"/>
</dbReference>
<dbReference type="RefSeq" id="WP_160845473.1">
    <property type="nucleotide sequence ID" value="NZ_WVHT01000007.1"/>
</dbReference>
<keyword evidence="3 4" id="KW-0326">Glycosidase</keyword>
<evidence type="ECO:0000256" key="4">
    <source>
        <dbReference type="RuleBase" id="RU000675"/>
    </source>
</evidence>
<sequence>MTVYVTDFTIFFFGNKPKLFALMLIQLLFVHSSFAQVREFKLDISKVQPIAPNELTELSGSDPSGNKLSANSYYISKNLVPFIPVTAEFHFSRYPEQYWDESIKKIKAGGVNTIATYIFWNIHEEKEAVFDWTGNRNLRKFIKLCAENSMMVMIRIGPFDHGEIRNGGLPDWLLSKPLTVRDNDPEYLHYVELLYNQIAGQLRGLYFKDGGPIIGTQIENEYQHSASPWGLTYPGQPYDFTVADRDRSSAKEGVSVASADNPYANLGDNHMKVLKALAQKAGITTPFYTATGWGYAAIIENETLPVTAAYAYPTWTTKNELSPFYLFTELHKKPDYSPVRYDPLRYPAFSAELGSGIMSTYSRRPIVPAESVDALINRTLGSGANGIGYYMFHGGSTPIANQYFFNDEAYGYPKISYDFQAPIGEYGQINPSFNRLKLLHFFINDFGDVLAKQITVLPKNAAGINPESTDLRYAARTDGKSGFLFINNFQDHFKTPDQTNLRITIEADKETISIPQSGSFSLKSGENIIMPFNLDINGNRLVYSTAQLLTKSDKSDRPFYIFFYPEGTNAELSFANKDTRIRNLKNASVLQYSERQIIKCSPGSVAEFTISSSGKKETNVLVIPKKLALKAQQVLISGIKHLVFSDALLLNDNEGFQLLSTGNATGKLEVYPKITRTPTTDVGTIKKISGNTSFTGFAFGLPAVKLSPDFKTVGQRKLFVNLPTKLPAGLNDVFLTINYTGDTGMSFLNGELVADDFYKGVPWQIGLKRFISPGHPQMAFYFRPIFKDAPYLMDLPDAVNKQVSNEKPLLKINSVSFIPEYKTNLKF</sequence>
<keyword evidence="9" id="KW-1185">Reference proteome</keyword>
<evidence type="ECO:0000256" key="3">
    <source>
        <dbReference type="ARBA" id="ARBA00023295"/>
    </source>
</evidence>
<evidence type="ECO:0000313" key="9">
    <source>
        <dbReference type="Proteomes" id="UP000466586"/>
    </source>
</evidence>
<evidence type="ECO:0000256" key="1">
    <source>
        <dbReference type="ARBA" id="ARBA00009809"/>
    </source>
</evidence>
<feature type="domain" description="Beta-galactosidase" evidence="7">
    <location>
        <begin position="474"/>
        <end position="593"/>
    </location>
</feature>
<gene>
    <name evidence="8" type="ORF">GS399_15055</name>
</gene>
<dbReference type="SUPFAM" id="SSF51445">
    <property type="entry name" value="(Trans)glycosidases"/>
    <property type="match status" value="1"/>
</dbReference>
<protein>
    <recommendedName>
        <fullName evidence="4">Beta-galactosidase</fullName>
        <ecNumber evidence="4">3.2.1.23</ecNumber>
    </recommendedName>
</protein>
<evidence type="ECO:0000259" key="6">
    <source>
        <dbReference type="Pfam" id="PF01301"/>
    </source>
</evidence>
<dbReference type="GO" id="GO:0004565">
    <property type="term" value="F:beta-galactosidase activity"/>
    <property type="evidence" value="ECO:0007669"/>
    <property type="project" value="UniProtKB-EC"/>
</dbReference>
<organism evidence="8 9">
    <name type="scientific">Hufsiella arboris</name>
    <dbReference type="NCBI Taxonomy" id="2695275"/>
    <lineage>
        <taxon>Bacteria</taxon>
        <taxon>Pseudomonadati</taxon>
        <taxon>Bacteroidota</taxon>
        <taxon>Sphingobacteriia</taxon>
        <taxon>Sphingobacteriales</taxon>
        <taxon>Sphingobacteriaceae</taxon>
        <taxon>Hufsiella</taxon>
    </lineage>
</organism>
<keyword evidence="2 4" id="KW-0378">Hydrolase</keyword>
<evidence type="ECO:0000259" key="7">
    <source>
        <dbReference type="Pfam" id="PF10435"/>
    </source>
</evidence>
<dbReference type="Gene3D" id="3.20.20.80">
    <property type="entry name" value="Glycosidases"/>
    <property type="match status" value="1"/>
</dbReference>
<evidence type="ECO:0000256" key="2">
    <source>
        <dbReference type="ARBA" id="ARBA00022801"/>
    </source>
</evidence>
<comment type="caution">
    <text evidence="8">The sequence shown here is derived from an EMBL/GenBank/DDBJ whole genome shotgun (WGS) entry which is preliminary data.</text>
</comment>
<dbReference type="Pfam" id="PF01301">
    <property type="entry name" value="Glyco_hydro_35"/>
    <property type="match status" value="1"/>
</dbReference>
<feature type="domain" description="Glycoside hydrolase 35 catalytic" evidence="6">
    <location>
        <begin position="81"/>
        <end position="440"/>
    </location>
</feature>